<dbReference type="GO" id="GO:0043130">
    <property type="term" value="F:ubiquitin binding"/>
    <property type="evidence" value="ECO:0007669"/>
    <property type="project" value="InterPro"/>
</dbReference>
<evidence type="ECO:0000256" key="1">
    <source>
        <dbReference type="SAM" id="MobiDB-lite"/>
    </source>
</evidence>
<feature type="domain" description="CUE" evidence="2">
    <location>
        <begin position="285"/>
        <end position="328"/>
    </location>
</feature>
<dbReference type="PANTHER" id="PTHR21494">
    <property type="entry name" value="ACTIVATING SIGNAL COINTEGRATOR 1 COMPLEX SUBUNIT 2 ASC-1 COMPLEX SUBUNIT P100"/>
    <property type="match status" value="1"/>
</dbReference>
<evidence type="ECO:0000259" key="2">
    <source>
        <dbReference type="PROSITE" id="PS51140"/>
    </source>
</evidence>
<dbReference type="EMBL" id="CAHR02000060">
    <property type="protein sequence ID" value="CCG81832.1"/>
    <property type="molecule type" value="Genomic_DNA"/>
</dbReference>
<evidence type="ECO:0000313" key="4">
    <source>
        <dbReference type="Proteomes" id="UP000013776"/>
    </source>
</evidence>
<dbReference type="Pfam" id="PF02845">
    <property type="entry name" value="CUE"/>
    <property type="match status" value="1"/>
</dbReference>
<dbReference type="STRING" id="1097556.R4XEN7"/>
<dbReference type="PANTHER" id="PTHR21494:SF0">
    <property type="entry name" value="ACTIVATING SIGNAL COINTEGRATOR 1 COMPLEX SUBUNIT 2"/>
    <property type="match status" value="1"/>
</dbReference>
<dbReference type="OrthoDB" id="5577209at2759"/>
<feature type="compositionally biased region" description="Gly residues" evidence="1">
    <location>
        <begin position="579"/>
        <end position="590"/>
    </location>
</feature>
<organism evidence="3 4">
    <name type="scientific">Taphrina deformans (strain PYCC 5710 / ATCC 11124 / CBS 356.35 / IMI 108563 / JCM 9778 / NBRC 8474)</name>
    <name type="common">Peach leaf curl fungus</name>
    <name type="synonym">Lalaria deformans</name>
    <dbReference type="NCBI Taxonomy" id="1097556"/>
    <lineage>
        <taxon>Eukaryota</taxon>
        <taxon>Fungi</taxon>
        <taxon>Dikarya</taxon>
        <taxon>Ascomycota</taxon>
        <taxon>Taphrinomycotina</taxon>
        <taxon>Taphrinomycetes</taxon>
        <taxon>Taphrinales</taxon>
        <taxon>Taphrinaceae</taxon>
        <taxon>Taphrina</taxon>
    </lineage>
</organism>
<dbReference type="InterPro" id="IPR052586">
    <property type="entry name" value="ASCC2"/>
</dbReference>
<feature type="compositionally biased region" description="Basic and acidic residues" evidence="1">
    <location>
        <begin position="519"/>
        <end position="541"/>
    </location>
</feature>
<comment type="caution">
    <text evidence="3">The sequence shown here is derived from an EMBL/GenBank/DDBJ whole genome shotgun (WGS) entry which is preliminary data.</text>
</comment>
<protein>
    <submittedName>
        <fullName evidence="3">CUE domain protein</fullName>
    </submittedName>
</protein>
<dbReference type="AlphaFoldDB" id="R4XEN7"/>
<reference evidence="3 4" key="1">
    <citation type="journal article" date="2013" name="MBio">
        <title>Genome sequencing of the plant pathogen Taphrina deformans, the causal agent of peach leaf curl.</title>
        <authorList>
            <person name="Cisse O.H."/>
            <person name="Almeida J.M.G.C.F."/>
            <person name="Fonseca A."/>
            <person name="Kumar A.A."/>
            <person name="Salojaervi J."/>
            <person name="Overmyer K."/>
            <person name="Hauser P.M."/>
            <person name="Pagni M."/>
        </authorList>
    </citation>
    <scope>NUCLEOTIDE SEQUENCE [LARGE SCALE GENOMIC DNA]</scope>
    <source>
        <strain evidence="4">PYCC 5710 / ATCC 11124 / CBS 356.35 / IMI 108563 / JCM 9778 / NBRC 8474</strain>
    </source>
</reference>
<dbReference type="InterPro" id="IPR041800">
    <property type="entry name" value="ASCC2_CUE"/>
</dbReference>
<dbReference type="Gene3D" id="1.10.8.10">
    <property type="entry name" value="DNA helicase RuvA subunit, C-terminal domain"/>
    <property type="match status" value="1"/>
</dbReference>
<dbReference type="PROSITE" id="PS51140">
    <property type="entry name" value="CUE"/>
    <property type="match status" value="1"/>
</dbReference>
<gene>
    <name evidence="3" type="ORF">TAPDE_001701</name>
</gene>
<keyword evidence="4" id="KW-1185">Reference proteome</keyword>
<dbReference type="InterPro" id="IPR003892">
    <property type="entry name" value="CUE"/>
</dbReference>
<name>R4XEN7_TAPDE</name>
<proteinExistence type="predicted"/>
<dbReference type="VEuPathDB" id="FungiDB:TAPDE_001701"/>
<dbReference type="CDD" id="cd14364">
    <property type="entry name" value="CUE_ASCC2"/>
    <property type="match status" value="1"/>
</dbReference>
<evidence type="ECO:0000313" key="3">
    <source>
        <dbReference type="EMBL" id="CCG81832.1"/>
    </source>
</evidence>
<dbReference type="InterPro" id="IPR009060">
    <property type="entry name" value="UBA-like_sf"/>
</dbReference>
<dbReference type="SUPFAM" id="SSF46934">
    <property type="entry name" value="UBA-like"/>
    <property type="match status" value="1"/>
</dbReference>
<dbReference type="eggNOG" id="ENOG502RV3A">
    <property type="taxonomic scope" value="Eukaryota"/>
</dbReference>
<sequence>MNISVVPIPKKAIRFALEDAQWHICVQSWTRITGLALHLPTTQFETQIMAADTMSTFLLSYLHESRAELHDQLSDNSRRISTLPELSKNVYLLCIRLLKSPRCPQVFLSFTFLSDFTGIFARSNAATVQSTIDFALEDNIDALTTALTDDKVSSSPAIYTTLCAHSNITASLLARSQLARALVSAYESNVRDGKAIRRLCFLILRNKQSSIKFLDAMIQEGQPSRLLRDVLARTTLLDTLKTLATDRPGLEELLHVLQDTQDHYKYTDTITHKADHQDDQIEAAEIISKISQIQDLFPDLGEGYIEACLNEYGGDIETTTMHLLENSLPPHINKLDTKLSSFVGADTKEPARREVPDVPLSVRNNVYDNDEFDRLVHDKRQVSQGRRLSNNADVMMKQQLSLEQKAKVLALAYDPDDDELDDTYEQFEGTTALDHQTNDDLDEATGPSVPSIDDLLFLSYESDPSVFEHSARKSQNRQDLRARTNLSDEQIEGWKVMLDREPARARKLAEKNVFAGEQAEVKSSRWTREESEQAGRPDGRGGARGRGKRGNRAAPENAQVPRTADQIKRDRAKKETRGNGRGRGRGGGMRGQARPQG</sequence>
<accession>R4XEN7</accession>
<feature type="compositionally biased region" description="Basic and acidic residues" evidence="1">
    <location>
        <begin position="565"/>
        <end position="578"/>
    </location>
</feature>
<feature type="region of interest" description="Disordered" evidence="1">
    <location>
        <begin position="514"/>
        <end position="597"/>
    </location>
</feature>
<dbReference type="SMART" id="SM00546">
    <property type="entry name" value="CUE"/>
    <property type="match status" value="1"/>
</dbReference>
<dbReference type="Proteomes" id="UP000013776">
    <property type="component" value="Unassembled WGS sequence"/>
</dbReference>